<gene>
    <name evidence="2" type="ORF">PDIGIT_LOCUS14170</name>
</gene>
<feature type="region of interest" description="Disordered" evidence="1">
    <location>
        <begin position="205"/>
        <end position="230"/>
    </location>
</feature>
<feature type="region of interest" description="Disordered" evidence="1">
    <location>
        <begin position="1"/>
        <end position="46"/>
    </location>
</feature>
<evidence type="ECO:0000313" key="3">
    <source>
        <dbReference type="Proteomes" id="UP001152607"/>
    </source>
</evidence>
<reference evidence="2" key="1">
    <citation type="submission" date="2023-01" db="EMBL/GenBank/DDBJ databases">
        <authorList>
            <person name="Van Ghelder C."/>
            <person name="Rancurel C."/>
        </authorList>
    </citation>
    <scope>NUCLEOTIDE SEQUENCE</scope>
    <source>
        <strain evidence="2">CNCM I-4278</strain>
    </source>
</reference>
<feature type="region of interest" description="Disordered" evidence="1">
    <location>
        <begin position="260"/>
        <end position="328"/>
    </location>
</feature>
<protein>
    <submittedName>
        <fullName evidence="2">Uncharacterized protein</fullName>
    </submittedName>
</protein>
<accession>A0A9W4UUI7</accession>
<organism evidence="2 3">
    <name type="scientific">Periconia digitata</name>
    <dbReference type="NCBI Taxonomy" id="1303443"/>
    <lineage>
        <taxon>Eukaryota</taxon>
        <taxon>Fungi</taxon>
        <taxon>Dikarya</taxon>
        <taxon>Ascomycota</taxon>
        <taxon>Pezizomycotina</taxon>
        <taxon>Dothideomycetes</taxon>
        <taxon>Pleosporomycetidae</taxon>
        <taxon>Pleosporales</taxon>
        <taxon>Massarineae</taxon>
        <taxon>Periconiaceae</taxon>
        <taxon>Periconia</taxon>
    </lineage>
</organism>
<comment type="caution">
    <text evidence="2">The sequence shown here is derived from an EMBL/GenBank/DDBJ whole genome shotgun (WGS) entry which is preliminary data.</text>
</comment>
<sequence length="365" mass="41473">MSHNVYGTAVPTQSTTTPTSHSRRASRTSFTQQAHSYRVEKPRSNHNSPMVLERRKTTTGAKLYASLDDHYRMLMGITDEYDMTDDYFQPASTRPVSWHPTSSHPGFVPQQQEYPQPQDWTRHYSSSSGTESASSSDFYSISARNSAFLVPPQDQPVYMNASQTSLAFQDPITSYAMSTSESLPWYLQEWARRNQDQIRTTDDGSTNFLPIQHPPTEQNMVNSSQEETIEESGKELIGMGLYDLPDSAADLGSLAEATGKGLKLEETWQPPEEDDEEEDDDENVDNQEEDDSSDDCEDELPSPPTQQQPQQLQVPSMMKPQMPNSMAGHSFLFDEEDMATKEWWYHQYKQPTMPVQDTGMGYNWV</sequence>
<proteinExistence type="predicted"/>
<evidence type="ECO:0000313" key="2">
    <source>
        <dbReference type="EMBL" id="CAI6340982.1"/>
    </source>
</evidence>
<feature type="compositionally biased region" description="Low complexity" evidence="1">
    <location>
        <begin position="125"/>
        <end position="135"/>
    </location>
</feature>
<feature type="compositionally biased region" description="Polar residues" evidence="1">
    <location>
        <begin position="205"/>
        <end position="226"/>
    </location>
</feature>
<feature type="compositionally biased region" description="Polar residues" evidence="1">
    <location>
        <begin position="94"/>
        <end position="119"/>
    </location>
</feature>
<dbReference type="AlphaFoldDB" id="A0A9W4UUI7"/>
<feature type="compositionally biased region" description="Acidic residues" evidence="1">
    <location>
        <begin position="271"/>
        <end position="300"/>
    </location>
</feature>
<keyword evidence="3" id="KW-1185">Reference proteome</keyword>
<dbReference type="Proteomes" id="UP001152607">
    <property type="component" value="Unassembled WGS sequence"/>
</dbReference>
<name>A0A9W4UUI7_9PLEO</name>
<evidence type="ECO:0000256" key="1">
    <source>
        <dbReference type="SAM" id="MobiDB-lite"/>
    </source>
</evidence>
<dbReference type="OrthoDB" id="5378435at2759"/>
<dbReference type="EMBL" id="CAOQHR010000011">
    <property type="protein sequence ID" value="CAI6340982.1"/>
    <property type="molecule type" value="Genomic_DNA"/>
</dbReference>
<feature type="region of interest" description="Disordered" evidence="1">
    <location>
        <begin position="94"/>
        <end position="135"/>
    </location>
</feature>